<dbReference type="AlphaFoldDB" id="A0A512T362"/>
<keyword evidence="1" id="KW-0472">Membrane</keyword>
<keyword evidence="1" id="KW-1133">Transmembrane helix</keyword>
<proteinExistence type="predicted"/>
<organism evidence="2 3">
    <name type="scientific">Knoellia locipacati</name>
    <dbReference type="NCBI Taxonomy" id="882824"/>
    <lineage>
        <taxon>Bacteria</taxon>
        <taxon>Bacillati</taxon>
        <taxon>Actinomycetota</taxon>
        <taxon>Actinomycetes</taxon>
        <taxon>Micrococcales</taxon>
        <taxon>Intrasporangiaceae</taxon>
        <taxon>Knoellia</taxon>
    </lineage>
</organism>
<feature type="transmembrane region" description="Helical" evidence="1">
    <location>
        <begin position="6"/>
        <end position="24"/>
    </location>
</feature>
<evidence type="ECO:0000313" key="2">
    <source>
        <dbReference type="EMBL" id="GEQ14632.1"/>
    </source>
</evidence>
<dbReference type="InterPro" id="IPR023353">
    <property type="entry name" value="LemA-like_dom_sf"/>
</dbReference>
<sequence>MSDIDILQVATIIALVVLGAAWYLSYSASRLDRLHAKVEGAVSALDAQLVRRAEASLELATSGAVDPATSLLLADAASEALERHTHQPLSHDPLDGQTFAGREGTETNLTEALRAVLTAETVEELRTDADGPGALSLARVESTALRVQLARRFHNDAVREVRRVRGKAVVRVFRLAGHAALPHPVDFDDDLPPAVVD</sequence>
<evidence type="ECO:0000256" key="1">
    <source>
        <dbReference type="SAM" id="Phobius"/>
    </source>
</evidence>
<keyword evidence="3" id="KW-1185">Reference proteome</keyword>
<evidence type="ECO:0000313" key="3">
    <source>
        <dbReference type="Proteomes" id="UP000321793"/>
    </source>
</evidence>
<dbReference type="EMBL" id="BKBA01000009">
    <property type="protein sequence ID" value="GEQ14632.1"/>
    <property type="molecule type" value="Genomic_DNA"/>
</dbReference>
<protein>
    <submittedName>
        <fullName evidence="2">Membrane protein</fullName>
    </submittedName>
</protein>
<keyword evidence="1" id="KW-0812">Transmembrane</keyword>
<accession>A0A512T362</accession>
<gene>
    <name evidence="2" type="ORF">KLO01_26790</name>
</gene>
<dbReference type="Proteomes" id="UP000321793">
    <property type="component" value="Unassembled WGS sequence"/>
</dbReference>
<dbReference type="RefSeq" id="WP_186828049.1">
    <property type="nucleotide sequence ID" value="NZ_BAABDN010000002.1"/>
</dbReference>
<name>A0A512T362_9MICO</name>
<comment type="caution">
    <text evidence="2">The sequence shown here is derived from an EMBL/GenBank/DDBJ whole genome shotgun (WGS) entry which is preliminary data.</text>
</comment>
<dbReference type="Gene3D" id="1.20.1440.20">
    <property type="entry name" value="LemA-like domain"/>
    <property type="match status" value="1"/>
</dbReference>
<reference evidence="2 3" key="1">
    <citation type="submission" date="2019-07" db="EMBL/GenBank/DDBJ databases">
        <title>Whole genome shotgun sequence of Knoellia locipacati NBRC 109775.</title>
        <authorList>
            <person name="Hosoyama A."/>
            <person name="Uohara A."/>
            <person name="Ohji S."/>
            <person name="Ichikawa N."/>
        </authorList>
    </citation>
    <scope>NUCLEOTIDE SEQUENCE [LARGE SCALE GENOMIC DNA]</scope>
    <source>
        <strain evidence="2 3">NBRC 109775</strain>
    </source>
</reference>